<protein>
    <submittedName>
        <fullName evidence="2">Sulfotransferase domain superfamily</fullName>
    </submittedName>
</protein>
<dbReference type="EMBL" id="CADCTR010000196">
    <property type="protein sequence ID" value="CAA9224673.1"/>
    <property type="molecule type" value="Genomic_DNA"/>
</dbReference>
<dbReference type="Gene3D" id="3.40.50.300">
    <property type="entry name" value="P-loop containing nucleotide triphosphate hydrolases"/>
    <property type="match status" value="1"/>
</dbReference>
<evidence type="ECO:0000313" key="2">
    <source>
        <dbReference type="EMBL" id="CAA9224673.1"/>
    </source>
</evidence>
<dbReference type="InterPro" id="IPR026634">
    <property type="entry name" value="TPST-like"/>
</dbReference>
<accession>A0A6J4HHB2</accession>
<dbReference type="InterPro" id="IPR027417">
    <property type="entry name" value="P-loop_NTPase"/>
</dbReference>
<organism evidence="2">
    <name type="scientific">uncultured Chloroflexia bacterium</name>
    <dbReference type="NCBI Taxonomy" id="1672391"/>
    <lineage>
        <taxon>Bacteria</taxon>
        <taxon>Bacillati</taxon>
        <taxon>Chloroflexota</taxon>
        <taxon>Chloroflexia</taxon>
        <taxon>environmental samples</taxon>
    </lineage>
</organism>
<dbReference type="AlphaFoldDB" id="A0A6J4HHB2"/>
<dbReference type="SUPFAM" id="SSF52540">
    <property type="entry name" value="P-loop containing nucleoside triphosphate hydrolases"/>
    <property type="match status" value="1"/>
</dbReference>
<dbReference type="PANTHER" id="PTHR12788">
    <property type="entry name" value="PROTEIN-TYROSINE SULFOTRANSFERASE 2"/>
    <property type="match status" value="1"/>
</dbReference>
<reference evidence="2" key="1">
    <citation type="submission" date="2020-02" db="EMBL/GenBank/DDBJ databases">
        <authorList>
            <person name="Meier V. D."/>
        </authorList>
    </citation>
    <scope>NUCLEOTIDE SEQUENCE</scope>
    <source>
        <strain evidence="2">AVDCRST_MAG93</strain>
    </source>
</reference>
<dbReference type="Pfam" id="PF13469">
    <property type="entry name" value="Sulfotransfer_3"/>
    <property type="match status" value="1"/>
</dbReference>
<gene>
    <name evidence="2" type="ORF">AVDCRST_MAG93-606</name>
</gene>
<proteinExistence type="predicted"/>
<keyword evidence="1 2" id="KW-0808">Transferase</keyword>
<feature type="non-terminal residue" evidence="2">
    <location>
        <position position="237"/>
    </location>
</feature>
<name>A0A6J4HHB2_9CHLR</name>
<dbReference type="GO" id="GO:0008476">
    <property type="term" value="F:protein-tyrosine sulfotransferase activity"/>
    <property type="evidence" value="ECO:0007669"/>
    <property type="project" value="InterPro"/>
</dbReference>
<sequence>MSQPTLETAAEAKDHVAVVGQLGEIMSTPNIATASNEQTAGGRLVPAPFIIGVGRSGTTLLRTMLAAHPDLAIPLETHFIARLARKCEQADNPWDYFLDEVTSSSRWSQYQIDRALLEERIAAIVPFDLTEALRTFYKLHAERLGKPRWGDKTPRYVIKMLIIQRVLPEAHFIHIIRDGRDVALSVLEQPWGPATIEEAATWWVTSIREGWHQAKAAHAYMEVHYEQLLLETQSTLQ</sequence>
<dbReference type="PANTHER" id="PTHR12788:SF10">
    <property type="entry name" value="PROTEIN-TYROSINE SULFOTRANSFERASE"/>
    <property type="match status" value="1"/>
</dbReference>
<evidence type="ECO:0000256" key="1">
    <source>
        <dbReference type="ARBA" id="ARBA00022679"/>
    </source>
</evidence>